<accession>A0A2A2LXM5</accession>
<proteinExistence type="predicted"/>
<feature type="transmembrane region" description="Helical" evidence="1">
    <location>
        <begin position="106"/>
        <end position="127"/>
    </location>
</feature>
<organism evidence="2 3">
    <name type="scientific">Diploscapter pachys</name>
    <dbReference type="NCBI Taxonomy" id="2018661"/>
    <lineage>
        <taxon>Eukaryota</taxon>
        <taxon>Metazoa</taxon>
        <taxon>Ecdysozoa</taxon>
        <taxon>Nematoda</taxon>
        <taxon>Chromadorea</taxon>
        <taxon>Rhabditida</taxon>
        <taxon>Rhabditina</taxon>
        <taxon>Rhabditomorpha</taxon>
        <taxon>Rhabditoidea</taxon>
        <taxon>Rhabditidae</taxon>
        <taxon>Diploscapter</taxon>
    </lineage>
</organism>
<gene>
    <name evidence="2" type="ORF">WR25_12932</name>
</gene>
<feature type="transmembrane region" description="Helical" evidence="1">
    <location>
        <begin position="20"/>
        <end position="40"/>
    </location>
</feature>
<keyword evidence="1" id="KW-1133">Transmembrane helix</keyword>
<keyword evidence="1" id="KW-0812">Transmembrane</keyword>
<evidence type="ECO:0000313" key="2">
    <source>
        <dbReference type="EMBL" id="PAV90949.1"/>
    </source>
</evidence>
<evidence type="ECO:0000313" key="3">
    <source>
        <dbReference type="Proteomes" id="UP000218231"/>
    </source>
</evidence>
<sequence>MNTYSGFSENRRRTVTVLGVFLLLLFQCLVLCSLLTGLSLLGSLPCHRHSPLHLILFISVSFIILLILLSPPSITGIHEVLLLFLVLVLHDGRVQFTLPVSIHSLGLFLFIIITIRLVLFIFLWLLLETPLKPVDLLIEAERSSGRGRFWGEAEGEEDEELMGDERSAGLGGECGSGIGGVVF</sequence>
<evidence type="ECO:0000256" key="1">
    <source>
        <dbReference type="SAM" id="Phobius"/>
    </source>
</evidence>
<comment type="caution">
    <text evidence="2">The sequence shown here is derived from an EMBL/GenBank/DDBJ whole genome shotgun (WGS) entry which is preliminary data.</text>
</comment>
<keyword evidence="1" id="KW-0472">Membrane</keyword>
<evidence type="ECO:0008006" key="4">
    <source>
        <dbReference type="Google" id="ProtNLM"/>
    </source>
</evidence>
<dbReference type="AlphaFoldDB" id="A0A2A2LXM5"/>
<keyword evidence="3" id="KW-1185">Reference proteome</keyword>
<dbReference type="EMBL" id="LIAE01006342">
    <property type="protein sequence ID" value="PAV90949.1"/>
    <property type="molecule type" value="Genomic_DNA"/>
</dbReference>
<feature type="transmembrane region" description="Helical" evidence="1">
    <location>
        <begin position="52"/>
        <end position="70"/>
    </location>
</feature>
<reference evidence="2 3" key="1">
    <citation type="journal article" date="2017" name="Curr. Biol.">
        <title>Genome architecture and evolution of a unichromosomal asexual nematode.</title>
        <authorList>
            <person name="Fradin H."/>
            <person name="Zegar C."/>
            <person name="Gutwein M."/>
            <person name="Lucas J."/>
            <person name="Kovtun M."/>
            <person name="Corcoran D."/>
            <person name="Baugh L.R."/>
            <person name="Kiontke K."/>
            <person name="Gunsalus K."/>
            <person name="Fitch D.H."/>
            <person name="Piano F."/>
        </authorList>
    </citation>
    <scope>NUCLEOTIDE SEQUENCE [LARGE SCALE GENOMIC DNA]</scope>
    <source>
        <strain evidence="2">PF1309</strain>
    </source>
</reference>
<dbReference type="Proteomes" id="UP000218231">
    <property type="component" value="Unassembled WGS sequence"/>
</dbReference>
<name>A0A2A2LXM5_9BILA</name>
<protein>
    <recommendedName>
        <fullName evidence="4">Transmembrane protein</fullName>
    </recommendedName>
</protein>